<dbReference type="SUPFAM" id="SSF53850">
    <property type="entry name" value="Periplasmic binding protein-like II"/>
    <property type="match status" value="1"/>
</dbReference>
<sequence length="434" mass="47455">MKTKRLGILAMGMAVVTAACSDSGSEAGTNDQAKTVVTFSVLELSPFYETAEKRFEKKHPDIDLQIQAVKKLGETWKDGAYEKYTKTTNTELLAGKGADILELTGLPLPAYASKQLVANMDELLKQDTSLNSADLQAKLEVFKTDGGLYAMPLGYFMSGFVGDGNLLAGESIDDSQWTWTEFAEVAKGLVRKESKGRIYALANSRPEVMLQEIVDDSFADFVDVSGKKAAFDSPGFVAVMQMVKTMYDDGIATAKQAETGRQLFSSAVMLSPAALIDESHSYFENPKLMRKPQAGAAGTRLLPSTELAIRANSPVKDEAWKFVSFLLSEEAQSLEEREGYGFSLLESVNEKKLSDIEKQVAGTYKLPSGATAKVSAEQFAQYRQFMRSPGYYTGRDGKVVIMVGKESAAFFSGQKSAKEVAKLIQNRVTTYLNE</sequence>
<organism evidence="7 8">
    <name type="scientific">Paenibacillus oceani</name>
    <dbReference type="NCBI Taxonomy" id="2772510"/>
    <lineage>
        <taxon>Bacteria</taxon>
        <taxon>Bacillati</taxon>
        <taxon>Bacillota</taxon>
        <taxon>Bacilli</taxon>
        <taxon>Bacillales</taxon>
        <taxon>Paenibacillaceae</taxon>
        <taxon>Paenibacillus</taxon>
    </lineage>
</organism>
<evidence type="ECO:0000256" key="6">
    <source>
        <dbReference type="SAM" id="SignalP"/>
    </source>
</evidence>
<name>A0A927CAS0_9BACL</name>
<reference evidence="7" key="1">
    <citation type="submission" date="2020-09" db="EMBL/GenBank/DDBJ databases">
        <title>A novel bacterium of genus Paenibacillus, isolated from South China Sea.</title>
        <authorList>
            <person name="Huang H."/>
            <person name="Mo K."/>
            <person name="Hu Y."/>
        </authorList>
    </citation>
    <scope>NUCLEOTIDE SEQUENCE</scope>
    <source>
        <strain evidence="7">IB182363</strain>
    </source>
</reference>
<dbReference type="PANTHER" id="PTHR43649:SF33">
    <property type="entry name" value="POLYGALACTURONAN_RHAMNOGALACTURONAN-BINDING PROTEIN YTCQ"/>
    <property type="match status" value="1"/>
</dbReference>
<accession>A0A927CAS0</accession>
<dbReference type="AlphaFoldDB" id="A0A927CAS0"/>
<evidence type="ECO:0000313" key="8">
    <source>
        <dbReference type="Proteomes" id="UP000639396"/>
    </source>
</evidence>
<keyword evidence="4" id="KW-0564">Palmitate</keyword>
<dbReference type="Proteomes" id="UP000639396">
    <property type="component" value="Unassembled WGS sequence"/>
</dbReference>
<feature type="signal peptide" evidence="6">
    <location>
        <begin position="1"/>
        <end position="21"/>
    </location>
</feature>
<keyword evidence="1" id="KW-1003">Cell membrane</keyword>
<protein>
    <submittedName>
        <fullName evidence="7">Carbohydrate ABC transporter substrate-binding protein</fullName>
    </submittedName>
</protein>
<keyword evidence="5" id="KW-0449">Lipoprotein</keyword>
<keyword evidence="8" id="KW-1185">Reference proteome</keyword>
<gene>
    <name evidence="7" type="ORF">IDH45_12665</name>
</gene>
<dbReference type="PROSITE" id="PS51257">
    <property type="entry name" value="PROKAR_LIPOPROTEIN"/>
    <property type="match status" value="1"/>
</dbReference>
<evidence type="ECO:0000256" key="2">
    <source>
        <dbReference type="ARBA" id="ARBA00022729"/>
    </source>
</evidence>
<keyword evidence="2 6" id="KW-0732">Signal</keyword>
<dbReference type="Pfam" id="PF01547">
    <property type="entry name" value="SBP_bac_1"/>
    <property type="match status" value="1"/>
</dbReference>
<evidence type="ECO:0000256" key="1">
    <source>
        <dbReference type="ARBA" id="ARBA00022475"/>
    </source>
</evidence>
<proteinExistence type="predicted"/>
<dbReference type="InterPro" id="IPR050490">
    <property type="entry name" value="Bact_solute-bd_prot1"/>
</dbReference>
<evidence type="ECO:0000256" key="3">
    <source>
        <dbReference type="ARBA" id="ARBA00023136"/>
    </source>
</evidence>
<keyword evidence="3" id="KW-0472">Membrane</keyword>
<dbReference type="PANTHER" id="PTHR43649">
    <property type="entry name" value="ARABINOSE-BINDING PROTEIN-RELATED"/>
    <property type="match status" value="1"/>
</dbReference>
<dbReference type="RefSeq" id="WP_190928093.1">
    <property type="nucleotide sequence ID" value="NZ_JACXJA010000015.1"/>
</dbReference>
<dbReference type="Gene3D" id="3.40.190.10">
    <property type="entry name" value="Periplasmic binding protein-like II"/>
    <property type="match status" value="1"/>
</dbReference>
<dbReference type="EMBL" id="JACXJA010000015">
    <property type="protein sequence ID" value="MBD2862836.1"/>
    <property type="molecule type" value="Genomic_DNA"/>
</dbReference>
<dbReference type="InterPro" id="IPR006059">
    <property type="entry name" value="SBP"/>
</dbReference>
<evidence type="ECO:0000256" key="5">
    <source>
        <dbReference type="ARBA" id="ARBA00023288"/>
    </source>
</evidence>
<evidence type="ECO:0000313" key="7">
    <source>
        <dbReference type="EMBL" id="MBD2862836.1"/>
    </source>
</evidence>
<feature type="chain" id="PRO_5038547027" evidence="6">
    <location>
        <begin position="22"/>
        <end position="434"/>
    </location>
</feature>
<evidence type="ECO:0000256" key="4">
    <source>
        <dbReference type="ARBA" id="ARBA00023139"/>
    </source>
</evidence>
<comment type="caution">
    <text evidence="7">The sequence shown here is derived from an EMBL/GenBank/DDBJ whole genome shotgun (WGS) entry which is preliminary data.</text>
</comment>